<dbReference type="Proteomes" id="UP000813824">
    <property type="component" value="Unassembled WGS sequence"/>
</dbReference>
<accession>A0A8K0UVN2</accession>
<organism evidence="2 3">
    <name type="scientific">Cristinia sonorae</name>
    <dbReference type="NCBI Taxonomy" id="1940300"/>
    <lineage>
        <taxon>Eukaryota</taxon>
        <taxon>Fungi</taxon>
        <taxon>Dikarya</taxon>
        <taxon>Basidiomycota</taxon>
        <taxon>Agaricomycotina</taxon>
        <taxon>Agaricomycetes</taxon>
        <taxon>Agaricomycetidae</taxon>
        <taxon>Agaricales</taxon>
        <taxon>Pleurotineae</taxon>
        <taxon>Stephanosporaceae</taxon>
        <taxon>Cristinia</taxon>
    </lineage>
</organism>
<feature type="region of interest" description="Disordered" evidence="1">
    <location>
        <begin position="227"/>
        <end position="347"/>
    </location>
</feature>
<dbReference type="OrthoDB" id="3270311at2759"/>
<dbReference type="EMBL" id="JAEVFJ010000006">
    <property type="protein sequence ID" value="KAH8103827.1"/>
    <property type="molecule type" value="Genomic_DNA"/>
</dbReference>
<keyword evidence="3" id="KW-1185">Reference proteome</keyword>
<name>A0A8K0UVN2_9AGAR</name>
<feature type="compositionally biased region" description="Basic and acidic residues" evidence="1">
    <location>
        <begin position="264"/>
        <end position="278"/>
    </location>
</feature>
<evidence type="ECO:0000313" key="2">
    <source>
        <dbReference type="EMBL" id="KAH8103827.1"/>
    </source>
</evidence>
<reference evidence="2" key="1">
    <citation type="journal article" date="2021" name="New Phytol.">
        <title>Evolutionary innovations through gain and loss of genes in the ectomycorrhizal Boletales.</title>
        <authorList>
            <person name="Wu G."/>
            <person name="Miyauchi S."/>
            <person name="Morin E."/>
            <person name="Kuo A."/>
            <person name="Drula E."/>
            <person name="Varga T."/>
            <person name="Kohler A."/>
            <person name="Feng B."/>
            <person name="Cao Y."/>
            <person name="Lipzen A."/>
            <person name="Daum C."/>
            <person name="Hundley H."/>
            <person name="Pangilinan J."/>
            <person name="Johnson J."/>
            <person name="Barry K."/>
            <person name="LaButti K."/>
            <person name="Ng V."/>
            <person name="Ahrendt S."/>
            <person name="Min B."/>
            <person name="Choi I.G."/>
            <person name="Park H."/>
            <person name="Plett J.M."/>
            <person name="Magnuson J."/>
            <person name="Spatafora J.W."/>
            <person name="Nagy L.G."/>
            <person name="Henrissat B."/>
            <person name="Grigoriev I.V."/>
            <person name="Yang Z.L."/>
            <person name="Xu J."/>
            <person name="Martin F.M."/>
        </authorList>
    </citation>
    <scope>NUCLEOTIDE SEQUENCE</scope>
    <source>
        <strain evidence="2">KKN 215</strain>
    </source>
</reference>
<gene>
    <name evidence="2" type="ORF">BXZ70DRAFT_665670</name>
</gene>
<protein>
    <submittedName>
        <fullName evidence="2">Uncharacterized protein</fullName>
    </submittedName>
</protein>
<sequence>MTSEQSTAAPSTSRSSLPPLWTQLLHRNPPAFNLAAGSAPMPPIAPVDKAGTSVRILLHDTQVQFEKFSERVVKLTDGVEVAKREVVTMQKLFEREHERILDEMVELANRCQTQIQKSIGTPAQVSRVDELHTKLSSIDGRVAALDHKIDMLQMLNQTQTQALQTLQDQQGQLLAALTPLLPLLQAIPLHIENSKHDVKDAISRSQQNCSADMQSMLAATTFSLRRSSSDNSSTAVSDLPSSSLPAYPVPSSPSDRASRKRRRVESSEQRAGSARRELYPSPRASGSDSQLRTHTTTPKSRAPSRLFTSPAKASSSNPTSTSATTGGDPTVAMQKSPSVTPLSEVQNRNRWSLSPEVRSADALRCPSLAKAAAVDAGVPITTPSSIDSNAAVKIPPKPFSLKDMKTPLIGTKRFIPIDDDEDDEDTGMVQPVS</sequence>
<evidence type="ECO:0000313" key="3">
    <source>
        <dbReference type="Proteomes" id="UP000813824"/>
    </source>
</evidence>
<feature type="compositionally biased region" description="Low complexity" evidence="1">
    <location>
        <begin position="227"/>
        <end position="239"/>
    </location>
</feature>
<feature type="compositionally biased region" description="Low complexity" evidence="1">
    <location>
        <begin position="308"/>
        <end position="325"/>
    </location>
</feature>
<feature type="compositionally biased region" description="Polar residues" evidence="1">
    <location>
        <begin position="333"/>
        <end position="347"/>
    </location>
</feature>
<comment type="caution">
    <text evidence="2">The sequence shown here is derived from an EMBL/GenBank/DDBJ whole genome shotgun (WGS) entry which is preliminary data.</text>
</comment>
<dbReference type="AlphaFoldDB" id="A0A8K0UVN2"/>
<evidence type="ECO:0000256" key="1">
    <source>
        <dbReference type="SAM" id="MobiDB-lite"/>
    </source>
</evidence>
<feature type="compositionally biased region" description="Polar residues" evidence="1">
    <location>
        <begin position="284"/>
        <end position="299"/>
    </location>
</feature>
<proteinExistence type="predicted"/>